<dbReference type="KEGG" id="ima:PO878_15935"/>
<reference evidence="7" key="1">
    <citation type="submission" date="2023-01" db="EMBL/GenBank/DDBJ databases">
        <title>The diversity of Class Acidimicrobiia in South China Sea sediment environments and the proposal of Iamia marina sp. nov., a novel species of the genus Iamia.</title>
        <authorList>
            <person name="He Y."/>
            <person name="Tian X."/>
        </authorList>
    </citation>
    <scope>NUCLEOTIDE SEQUENCE</scope>
    <source>
        <strain evidence="7">DSM 19957</strain>
    </source>
</reference>
<dbReference type="NCBIfam" id="NF041757">
    <property type="entry name" value="EfeO"/>
    <property type="match status" value="1"/>
</dbReference>
<sequence length="301" mass="32052">MPSPTSPPRRLLLGAAATLAALTLVLAACGSDDGDEAGSDTTTEPAAEGAEATVDTELLDQAAEDYQAYVVEQTDALVADVAVFTDAVRAGDVEAAKAAYAPSRQRWEAIEPIAGLIEEVDVAVDARVDDYDGPEDPGWTGWHKLEFQLWEEGEITDGAELADELDAQIQSLADEAPELELTPLDQARGSQELIEEVTNGKITGEEDRYSHTDLWDFAANVEGSEVALELLAPALEQADPELLAAIEDGFAEVEAGLEPYRDGEGYVSYEELTDDDQAQLQAVLAELSEHLAEVPPALGLG</sequence>
<comment type="similarity">
    <text evidence="2">Belongs to the EfeM/EfeO family.</text>
</comment>
<dbReference type="RefSeq" id="WP_272735517.1">
    <property type="nucleotide sequence ID" value="NZ_CP116942.1"/>
</dbReference>
<keyword evidence="8" id="KW-1185">Reference proteome</keyword>
<dbReference type="InterPro" id="IPR018976">
    <property type="entry name" value="Imelysin-like"/>
</dbReference>
<gene>
    <name evidence="7" type="ORF">PO878_15935</name>
</gene>
<feature type="domain" description="Imelysin-like" evidence="6">
    <location>
        <begin position="63"/>
        <end position="292"/>
    </location>
</feature>
<dbReference type="PANTHER" id="PTHR39192:SF1">
    <property type="entry name" value="IRON UPTAKE SYSTEM COMPONENT EFEO"/>
    <property type="match status" value="1"/>
</dbReference>
<dbReference type="Proteomes" id="UP001216390">
    <property type="component" value="Chromosome"/>
</dbReference>
<evidence type="ECO:0000256" key="3">
    <source>
        <dbReference type="ARBA" id="ARBA00022729"/>
    </source>
</evidence>
<protein>
    <submittedName>
        <fullName evidence="7">EfeM/EfeO family lipoprotein</fullName>
    </submittedName>
</protein>
<evidence type="ECO:0000256" key="5">
    <source>
        <dbReference type="SAM" id="SignalP"/>
    </source>
</evidence>
<dbReference type="GO" id="GO:0030313">
    <property type="term" value="C:cell envelope"/>
    <property type="evidence" value="ECO:0007669"/>
    <property type="project" value="UniProtKB-SubCell"/>
</dbReference>
<dbReference type="InterPro" id="IPR034981">
    <property type="entry name" value="Imelysin-like_EfeO/Algp7"/>
</dbReference>
<dbReference type="InterPro" id="IPR053377">
    <property type="entry name" value="Iron_uptake_EfeM/EfeO"/>
</dbReference>
<proteinExistence type="inferred from homology"/>
<evidence type="ECO:0000313" key="7">
    <source>
        <dbReference type="EMBL" id="WCO65991.1"/>
    </source>
</evidence>
<dbReference type="Pfam" id="PF09375">
    <property type="entry name" value="Peptidase_M75"/>
    <property type="match status" value="1"/>
</dbReference>
<comment type="subcellular location">
    <subcellularLocation>
        <location evidence="1">Cell envelope</location>
    </subcellularLocation>
</comment>
<evidence type="ECO:0000256" key="1">
    <source>
        <dbReference type="ARBA" id="ARBA00004196"/>
    </source>
</evidence>
<feature type="compositionally biased region" description="Low complexity" evidence="4">
    <location>
        <begin position="41"/>
        <end position="52"/>
    </location>
</feature>
<organism evidence="7 8">
    <name type="scientific">Iamia majanohamensis</name>
    <dbReference type="NCBI Taxonomy" id="467976"/>
    <lineage>
        <taxon>Bacteria</taxon>
        <taxon>Bacillati</taxon>
        <taxon>Actinomycetota</taxon>
        <taxon>Acidimicrobiia</taxon>
        <taxon>Acidimicrobiales</taxon>
        <taxon>Iamiaceae</taxon>
        <taxon>Iamia</taxon>
    </lineage>
</organism>
<dbReference type="Gene3D" id="1.20.1420.20">
    <property type="entry name" value="M75 peptidase, HXXE motif"/>
    <property type="match status" value="1"/>
</dbReference>
<accession>A0AAF0BR44</accession>
<feature type="region of interest" description="Disordered" evidence="4">
    <location>
        <begin position="32"/>
        <end position="52"/>
    </location>
</feature>
<evidence type="ECO:0000256" key="4">
    <source>
        <dbReference type="SAM" id="MobiDB-lite"/>
    </source>
</evidence>
<dbReference type="InterPro" id="IPR050894">
    <property type="entry name" value="EfeM/EfeO_iron_uptake"/>
</dbReference>
<dbReference type="AlphaFoldDB" id="A0AAF0BR44"/>
<dbReference type="EMBL" id="CP116942">
    <property type="protein sequence ID" value="WCO65991.1"/>
    <property type="molecule type" value="Genomic_DNA"/>
</dbReference>
<dbReference type="PANTHER" id="PTHR39192">
    <property type="entry name" value="IRON UPTAKE SYSTEM COMPONENT EFEO"/>
    <property type="match status" value="1"/>
</dbReference>
<keyword evidence="3 5" id="KW-0732">Signal</keyword>
<feature type="chain" id="PRO_5042178956" evidence="5">
    <location>
        <begin position="28"/>
        <end position="301"/>
    </location>
</feature>
<evidence type="ECO:0000313" key="8">
    <source>
        <dbReference type="Proteomes" id="UP001216390"/>
    </source>
</evidence>
<keyword evidence="7" id="KW-0449">Lipoprotein</keyword>
<dbReference type="CDD" id="cd14656">
    <property type="entry name" value="Imelysin-like_EfeO"/>
    <property type="match status" value="1"/>
</dbReference>
<evidence type="ECO:0000256" key="2">
    <source>
        <dbReference type="ARBA" id="ARBA00005989"/>
    </source>
</evidence>
<name>A0AAF0BR44_9ACTN</name>
<feature type="signal peptide" evidence="5">
    <location>
        <begin position="1"/>
        <end position="27"/>
    </location>
</feature>
<evidence type="ECO:0000259" key="6">
    <source>
        <dbReference type="Pfam" id="PF09375"/>
    </source>
</evidence>
<dbReference type="InterPro" id="IPR038352">
    <property type="entry name" value="Imelysin_sf"/>
</dbReference>